<dbReference type="Proteomes" id="UP001205105">
    <property type="component" value="Unassembled WGS sequence"/>
</dbReference>
<feature type="transmembrane region" description="Helical" evidence="6">
    <location>
        <begin position="269"/>
        <end position="291"/>
    </location>
</feature>
<proteinExistence type="inferred from homology"/>
<gene>
    <name evidence="7" type="ORF">COHA_005852</name>
</gene>
<evidence type="ECO:0000256" key="1">
    <source>
        <dbReference type="ARBA" id="ARBA00004141"/>
    </source>
</evidence>
<evidence type="ECO:0000256" key="6">
    <source>
        <dbReference type="RuleBase" id="RU365065"/>
    </source>
</evidence>
<sequence>MLYAFACFVERTWRFGLPLVLAFVEGGFQAIAILGFVAPLACSLAGPAVGRMLDSVYRPLGLGAMLALQDGAIALSSLALIAVARSGTSGPLSASPLFGLLVVLAMAEKLASISSELAIERDWVTQLAGKQNQGALARSNAYLRRTDLVTELVGAVVFGWIYSKAGLVASMAFTAVLAALAAPLQLFFINRIAHLAPSAMLHGRQEPGAGWAPLPSWRSFVENARLRRVHAAEEAARRAPLLARLQQQAAHALDGWRSYFAQPILPSSLTCVLLFFNVVLSPGGLITAFLTSRGFDGNAMAMFRGGCASEWAWATLLFGATVLYTTLLSGPASFGAGAAGGAGLLLGAGAGAAAAAWPTVGGIALPVVLFAALVVASRIGVWSYDMVNSQLFQQTVAPREIASASSAEMALCSFSELFMLGIAAVYADPASFPLLVYASFGAVVCANLLFRSWARRAQPTVDLAIASADALSA</sequence>
<keyword evidence="3 6" id="KW-0812">Transmembrane</keyword>
<comment type="similarity">
    <text evidence="6">Belongs to the ferroportin (FP) (TC 2.A.100) family. SLC40A subfamily.</text>
</comment>
<name>A0AAD5DQJ0_9CHLO</name>
<dbReference type="PANTHER" id="PTHR11660">
    <property type="entry name" value="SOLUTE CARRIER FAMILY 40 MEMBER"/>
    <property type="match status" value="1"/>
</dbReference>
<dbReference type="Pfam" id="PF06963">
    <property type="entry name" value="FPN1"/>
    <property type="match status" value="1"/>
</dbReference>
<feature type="transmembrane region" description="Helical" evidence="6">
    <location>
        <begin position="168"/>
        <end position="189"/>
    </location>
</feature>
<comment type="caution">
    <text evidence="7">The sequence shown here is derived from an EMBL/GenBank/DDBJ whole genome shotgun (WGS) entry which is preliminary data.</text>
</comment>
<dbReference type="InterPro" id="IPR009716">
    <property type="entry name" value="Ferroportin-1"/>
</dbReference>
<keyword evidence="6" id="KW-0406">Ion transport</keyword>
<protein>
    <recommendedName>
        <fullName evidence="6">Solute carrier family 40 member</fullName>
    </recommendedName>
</protein>
<keyword evidence="5 6" id="KW-0472">Membrane</keyword>
<keyword evidence="8" id="KW-1185">Reference proteome</keyword>
<dbReference type="AlphaFoldDB" id="A0AAD5DQJ0"/>
<feature type="transmembrane region" description="Helical" evidence="6">
    <location>
        <begin position="405"/>
        <end position="426"/>
    </location>
</feature>
<feature type="transmembrane region" description="Helical" evidence="6">
    <location>
        <begin position="336"/>
        <end position="357"/>
    </location>
</feature>
<evidence type="ECO:0000313" key="8">
    <source>
        <dbReference type="Proteomes" id="UP001205105"/>
    </source>
</evidence>
<reference evidence="7" key="1">
    <citation type="submission" date="2020-11" db="EMBL/GenBank/DDBJ databases">
        <title>Chlorella ohadii genome sequencing and assembly.</title>
        <authorList>
            <person name="Murik O."/>
            <person name="Treves H."/>
            <person name="Kedem I."/>
            <person name="Shotland Y."/>
            <person name="Kaplan A."/>
        </authorList>
    </citation>
    <scope>NUCLEOTIDE SEQUENCE</scope>
    <source>
        <strain evidence="7">1</strain>
    </source>
</reference>
<organism evidence="7 8">
    <name type="scientific">Chlorella ohadii</name>
    <dbReference type="NCBI Taxonomy" id="2649997"/>
    <lineage>
        <taxon>Eukaryota</taxon>
        <taxon>Viridiplantae</taxon>
        <taxon>Chlorophyta</taxon>
        <taxon>core chlorophytes</taxon>
        <taxon>Trebouxiophyceae</taxon>
        <taxon>Chlorellales</taxon>
        <taxon>Chlorellaceae</taxon>
        <taxon>Chlorella clade</taxon>
        <taxon>Chlorella</taxon>
    </lineage>
</organism>
<evidence type="ECO:0000256" key="5">
    <source>
        <dbReference type="ARBA" id="ARBA00023136"/>
    </source>
</evidence>
<feature type="transmembrane region" description="Helical" evidence="6">
    <location>
        <begin position="27"/>
        <end position="50"/>
    </location>
</feature>
<keyword evidence="2 6" id="KW-0813">Transport</keyword>
<dbReference type="EMBL" id="JADXDR010000080">
    <property type="protein sequence ID" value="KAI7840421.1"/>
    <property type="molecule type" value="Genomic_DNA"/>
</dbReference>
<comment type="function">
    <text evidence="6">May be involved in iron transport and iron homeostasis.</text>
</comment>
<accession>A0AAD5DQJ0</accession>
<evidence type="ECO:0000256" key="2">
    <source>
        <dbReference type="ARBA" id="ARBA00022448"/>
    </source>
</evidence>
<dbReference type="GO" id="GO:0005381">
    <property type="term" value="F:iron ion transmembrane transporter activity"/>
    <property type="evidence" value="ECO:0007669"/>
    <property type="project" value="UniProtKB-UniRule"/>
</dbReference>
<evidence type="ECO:0000256" key="4">
    <source>
        <dbReference type="ARBA" id="ARBA00022989"/>
    </source>
</evidence>
<feature type="transmembrane region" description="Helical" evidence="6">
    <location>
        <begin position="311"/>
        <end position="329"/>
    </location>
</feature>
<feature type="transmembrane region" description="Helical" evidence="6">
    <location>
        <begin position="363"/>
        <end position="384"/>
    </location>
</feature>
<dbReference type="PANTHER" id="PTHR11660:SF53">
    <property type="entry name" value="SOLUTE CARRIER FAMILY 40 MEMBER 3, CHLOROPLASTIC"/>
    <property type="match status" value="1"/>
</dbReference>
<comment type="subcellular location">
    <subcellularLocation>
        <location evidence="1 6">Membrane</location>
        <topology evidence="1 6">Multi-pass membrane protein</topology>
    </subcellularLocation>
</comment>
<evidence type="ECO:0000256" key="3">
    <source>
        <dbReference type="ARBA" id="ARBA00022692"/>
    </source>
</evidence>
<dbReference type="GO" id="GO:0016020">
    <property type="term" value="C:membrane"/>
    <property type="evidence" value="ECO:0007669"/>
    <property type="project" value="UniProtKB-SubCell"/>
</dbReference>
<feature type="transmembrane region" description="Helical" evidence="6">
    <location>
        <begin position="62"/>
        <end position="84"/>
    </location>
</feature>
<feature type="transmembrane region" description="Helical" evidence="6">
    <location>
        <begin position="90"/>
        <end position="107"/>
    </location>
</feature>
<keyword evidence="4 6" id="KW-1133">Transmembrane helix</keyword>
<feature type="transmembrane region" description="Helical" evidence="6">
    <location>
        <begin position="432"/>
        <end position="450"/>
    </location>
</feature>
<evidence type="ECO:0000313" key="7">
    <source>
        <dbReference type="EMBL" id="KAI7840421.1"/>
    </source>
</evidence>